<dbReference type="Proteomes" id="UP001500936">
    <property type="component" value="Unassembled WGS sequence"/>
</dbReference>
<dbReference type="Pfam" id="PF00027">
    <property type="entry name" value="cNMP_binding"/>
    <property type="match status" value="1"/>
</dbReference>
<dbReference type="EMBL" id="BAABHB010000004">
    <property type="protein sequence ID" value="GAA4405400.1"/>
    <property type="molecule type" value="Genomic_DNA"/>
</dbReference>
<comment type="caution">
    <text evidence="2">The sequence shown here is derived from an EMBL/GenBank/DDBJ whole genome shotgun (WGS) entry which is preliminary data.</text>
</comment>
<protein>
    <submittedName>
        <fullName evidence="2">Crp/Fnr family transcriptional regulator</fullName>
    </submittedName>
</protein>
<reference evidence="3" key="1">
    <citation type="journal article" date="2019" name="Int. J. Syst. Evol. Microbiol.">
        <title>The Global Catalogue of Microorganisms (GCM) 10K type strain sequencing project: providing services to taxonomists for standard genome sequencing and annotation.</title>
        <authorList>
            <consortium name="The Broad Institute Genomics Platform"/>
            <consortium name="The Broad Institute Genome Sequencing Center for Infectious Disease"/>
            <person name="Wu L."/>
            <person name="Ma J."/>
        </authorList>
    </citation>
    <scope>NUCLEOTIDE SEQUENCE [LARGE SCALE GENOMIC DNA]</scope>
    <source>
        <strain evidence="3">JCM 17925</strain>
    </source>
</reference>
<gene>
    <name evidence="2" type="ORF">GCM10023187_23710</name>
</gene>
<dbReference type="Gene3D" id="2.60.120.10">
    <property type="entry name" value="Jelly Rolls"/>
    <property type="match status" value="1"/>
</dbReference>
<sequence length="197" mass="23074">MLTEYNFLSYMQKRIVALEAIMPLREELQTYLAQNRQTCNVNEGDFLLTPGQTSSKIYFIETGLVRGYYLNNGKELTTGFMKEGDFVISPVSFFRNRPSFEYLQLLEDSRLYALCRDLLFEAYERFAEFNKIGRIVTEEYYVRSELRTHYMRGQTAAEKYSTFLAEYAAIINRVPIQHIASFLGITPETLSRIRAKR</sequence>
<dbReference type="InterPro" id="IPR000595">
    <property type="entry name" value="cNMP-bd_dom"/>
</dbReference>
<evidence type="ECO:0000259" key="1">
    <source>
        <dbReference type="PROSITE" id="PS50042"/>
    </source>
</evidence>
<name>A0ABP8KG74_9BACT</name>
<dbReference type="SUPFAM" id="SSF51206">
    <property type="entry name" value="cAMP-binding domain-like"/>
    <property type="match status" value="1"/>
</dbReference>
<organism evidence="2 3">
    <name type="scientific">Nibrella viscosa</name>
    <dbReference type="NCBI Taxonomy" id="1084524"/>
    <lineage>
        <taxon>Bacteria</taxon>
        <taxon>Pseudomonadati</taxon>
        <taxon>Bacteroidota</taxon>
        <taxon>Cytophagia</taxon>
        <taxon>Cytophagales</taxon>
        <taxon>Spirosomataceae</taxon>
        <taxon>Nibrella</taxon>
    </lineage>
</organism>
<evidence type="ECO:0000313" key="2">
    <source>
        <dbReference type="EMBL" id="GAA4405400.1"/>
    </source>
</evidence>
<dbReference type="CDD" id="cd00038">
    <property type="entry name" value="CAP_ED"/>
    <property type="match status" value="1"/>
</dbReference>
<dbReference type="PROSITE" id="PS50042">
    <property type="entry name" value="CNMP_BINDING_3"/>
    <property type="match status" value="1"/>
</dbReference>
<accession>A0ABP8KG74</accession>
<proteinExistence type="predicted"/>
<feature type="domain" description="Cyclic nucleotide-binding" evidence="1">
    <location>
        <begin position="20"/>
        <end position="117"/>
    </location>
</feature>
<dbReference type="InterPro" id="IPR014710">
    <property type="entry name" value="RmlC-like_jellyroll"/>
</dbReference>
<keyword evidence="3" id="KW-1185">Reference proteome</keyword>
<dbReference type="InterPro" id="IPR018490">
    <property type="entry name" value="cNMP-bd_dom_sf"/>
</dbReference>
<evidence type="ECO:0000313" key="3">
    <source>
        <dbReference type="Proteomes" id="UP001500936"/>
    </source>
</evidence>